<name>A0A3L6MUG8_FUSOX</name>
<comment type="caution">
    <text evidence="1">The sequence shown here is derived from an EMBL/GenBank/DDBJ whole genome shotgun (WGS) entry which is preliminary data.</text>
</comment>
<proteinExistence type="predicted"/>
<gene>
    <name evidence="1" type="ORF">BFJ65_g17181</name>
</gene>
<dbReference type="AlphaFoldDB" id="A0A3L6MUG8"/>
<organism evidence="1 2">
    <name type="scientific">Fusarium oxysporum f. sp. cepae</name>
    <dbReference type="NCBI Taxonomy" id="396571"/>
    <lineage>
        <taxon>Eukaryota</taxon>
        <taxon>Fungi</taxon>
        <taxon>Dikarya</taxon>
        <taxon>Ascomycota</taxon>
        <taxon>Pezizomycotina</taxon>
        <taxon>Sordariomycetes</taxon>
        <taxon>Hypocreomycetidae</taxon>
        <taxon>Hypocreales</taxon>
        <taxon>Nectriaceae</taxon>
        <taxon>Fusarium</taxon>
        <taxon>Fusarium oxysporum species complex</taxon>
    </lineage>
</organism>
<dbReference type="Proteomes" id="UP000270866">
    <property type="component" value="Unassembled WGS sequence"/>
</dbReference>
<protein>
    <submittedName>
        <fullName evidence="1">Uncharacterized protein</fullName>
    </submittedName>
</protein>
<dbReference type="EMBL" id="MRCU01000015">
    <property type="protein sequence ID" value="RKK07704.1"/>
    <property type="molecule type" value="Genomic_DNA"/>
</dbReference>
<evidence type="ECO:0000313" key="2">
    <source>
        <dbReference type="Proteomes" id="UP000270866"/>
    </source>
</evidence>
<accession>A0A3L6MUG8</accession>
<reference evidence="1 2" key="1">
    <citation type="journal article" date="2018" name="Sci. Rep.">
        <title>Characterisation of pathogen-specific regions and novel effector candidates in Fusarium oxysporum f. sp. cepae.</title>
        <authorList>
            <person name="Armitage A.D."/>
            <person name="Taylor A."/>
            <person name="Sobczyk M.K."/>
            <person name="Baxter L."/>
            <person name="Greenfield B.P."/>
            <person name="Bates H.J."/>
            <person name="Wilson F."/>
            <person name="Jackson A.C."/>
            <person name="Ott S."/>
            <person name="Harrison R.J."/>
            <person name="Clarkson J.P."/>
        </authorList>
    </citation>
    <scope>NUCLEOTIDE SEQUENCE [LARGE SCALE GENOMIC DNA]</scope>
    <source>
        <strain evidence="1 2">FoC_Fus2</strain>
    </source>
</reference>
<evidence type="ECO:0000313" key="1">
    <source>
        <dbReference type="EMBL" id="RKK07704.1"/>
    </source>
</evidence>
<sequence length="44" mass="4868">MKTAHAYFLQNSGLGSHAQLSWVVGMKCCTTEEVSYRGRGAVYE</sequence>